<dbReference type="PROSITE" id="PS51186">
    <property type="entry name" value="GNAT"/>
    <property type="match status" value="1"/>
</dbReference>
<dbReference type="InterPro" id="IPR000182">
    <property type="entry name" value="GNAT_dom"/>
</dbReference>
<dbReference type="SUPFAM" id="SSF55729">
    <property type="entry name" value="Acyl-CoA N-acyltransferases (Nat)"/>
    <property type="match status" value="1"/>
</dbReference>
<proteinExistence type="predicted"/>
<evidence type="ECO:0000313" key="3">
    <source>
        <dbReference type="Proteomes" id="UP000623269"/>
    </source>
</evidence>
<reference evidence="2" key="1">
    <citation type="submission" date="2020-12" db="EMBL/GenBank/DDBJ databases">
        <title>M. sibirica DSM 26468T genome.</title>
        <authorList>
            <person name="Thieme N."/>
            <person name="Rettenmaier R."/>
            <person name="Zverlov V."/>
            <person name="Liebl W."/>
        </authorList>
    </citation>
    <scope>NUCLEOTIDE SEQUENCE</scope>
    <source>
        <strain evidence="2">DSM 26468</strain>
    </source>
</reference>
<dbReference type="AlphaFoldDB" id="A0A8J7H4G8"/>
<evidence type="ECO:0000313" key="2">
    <source>
        <dbReference type="EMBL" id="MBH1939406.1"/>
    </source>
</evidence>
<evidence type="ECO:0000259" key="1">
    <source>
        <dbReference type="PROSITE" id="PS51186"/>
    </source>
</evidence>
<organism evidence="2 3">
    <name type="scientific">Mobilitalea sibirica</name>
    <dbReference type="NCBI Taxonomy" id="1462919"/>
    <lineage>
        <taxon>Bacteria</taxon>
        <taxon>Bacillati</taxon>
        <taxon>Bacillota</taxon>
        <taxon>Clostridia</taxon>
        <taxon>Lachnospirales</taxon>
        <taxon>Lachnospiraceae</taxon>
        <taxon>Mobilitalea</taxon>
    </lineage>
</organism>
<dbReference type="Proteomes" id="UP000623269">
    <property type="component" value="Unassembled WGS sequence"/>
</dbReference>
<protein>
    <submittedName>
        <fullName evidence="2">GNAT family N-acetyltransferase</fullName>
    </submittedName>
</protein>
<dbReference type="Pfam" id="PF13302">
    <property type="entry name" value="Acetyltransf_3"/>
    <property type="match status" value="1"/>
</dbReference>
<comment type="caution">
    <text evidence="2">The sequence shown here is derived from an EMBL/GenBank/DDBJ whole genome shotgun (WGS) entry which is preliminary data.</text>
</comment>
<sequence>MIMYGSKVYLRAIELSDKEILKGFMNDSEIEYCLGGWSFPISDYHQEEWIMSLKPSEHTLRCMIVEKEEEITIGTVVLTNIDYKNGTAEIHIKIKKDFCGKGYGTDTVKTLTAYAFQELRLQCIYAFINAYNRASQKLFERMGFLREGVLRNRIYKKGSYHDLYVYSILSKNEDGNRE</sequence>
<dbReference type="GO" id="GO:0016747">
    <property type="term" value="F:acyltransferase activity, transferring groups other than amino-acyl groups"/>
    <property type="evidence" value="ECO:0007669"/>
    <property type="project" value="InterPro"/>
</dbReference>
<dbReference type="PANTHER" id="PTHR43415">
    <property type="entry name" value="SPERMIDINE N(1)-ACETYLTRANSFERASE"/>
    <property type="match status" value="1"/>
</dbReference>
<dbReference type="InterPro" id="IPR016181">
    <property type="entry name" value="Acyl_CoA_acyltransferase"/>
</dbReference>
<gene>
    <name evidence="2" type="ORF">I5677_00700</name>
</gene>
<accession>A0A8J7H4G8</accession>
<name>A0A8J7H4G8_9FIRM</name>
<dbReference type="EMBL" id="JAEAGR010000001">
    <property type="protein sequence ID" value="MBH1939406.1"/>
    <property type="molecule type" value="Genomic_DNA"/>
</dbReference>
<dbReference type="RefSeq" id="WP_197659634.1">
    <property type="nucleotide sequence ID" value="NZ_JAEAGR010000001.1"/>
</dbReference>
<feature type="domain" description="N-acetyltransferase" evidence="1">
    <location>
        <begin position="8"/>
        <end position="166"/>
    </location>
</feature>
<keyword evidence="3" id="KW-1185">Reference proteome</keyword>
<dbReference type="PANTHER" id="PTHR43415:SF3">
    <property type="entry name" value="GNAT-FAMILY ACETYLTRANSFERASE"/>
    <property type="match status" value="1"/>
</dbReference>
<dbReference type="Gene3D" id="3.40.630.30">
    <property type="match status" value="1"/>
</dbReference>